<feature type="compositionally biased region" description="Basic and acidic residues" evidence="1">
    <location>
        <begin position="216"/>
        <end position="227"/>
    </location>
</feature>
<feature type="region of interest" description="Disordered" evidence="1">
    <location>
        <begin position="154"/>
        <end position="227"/>
    </location>
</feature>
<organism evidence="2 3">
    <name type="scientific">Rhizophagus irregularis</name>
    <dbReference type="NCBI Taxonomy" id="588596"/>
    <lineage>
        <taxon>Eukaryota</taxon>
        <taxon>Fungi</taxon>
        <taxon>Fungi incertae sedis</taxon>
        <taxon>Mucoromycota</taxon>
        <taxon>Glomeromycotina</taxon>
        <taxon>Glomeromycetes</taxon>
        <taxon>Glomerales</taxon>
        <taxon>Glomeraceae</taxon>
        <taxon>Rhizophagus</taxon>
    </lineage>
</organism>
<dbReference type="Proteomes" id="UP000233469">
    <property type="component" value="Unassembled WGS sequence"/>
</dbReference>
<protein>
    <submittedName>
        <fullName evidence="2">Uncharacterized protein</fullName>
    </submittedName>
</protein>
<feature type="compositionally biased region" description="Polar residues" evidence="1">
    <location>
        <begin position="167"/>
        <end position="178"/>
    </location>
</feature>
<proteinExistence type="predicted"/>
<accession>A0A2N1NH36</accession>
<name>A0A2N1NH36_9GLOM</name>
<evidence type="ECO:0000256" key="1">
    <source>
        <dbReference type="SAM" id="MobiDB-lite"/>
    </source>
</evidence>
<reference evidence="2 3" key="2">
    <citation type="submission" date="2017-10" db="EMBL/GenBank/DDBJ databases">
        <title>Extensive intraspecific genome diversity in a model arbuscular mycorrhizal fungus.</title>
        <authorList>
            <person name="Chen E.C.H."/>
            <person name="Morin E."/>
            <person name="Baudet D."/>
            <person name="Noel J."/>
            <person name="Ndikumana S."/>
            <person name="Charron P."/>
            <person name="St-Onge C."/>
            <person name="Giorgi J."/>
            <person name="Grigoriev I.V."/>
            <person name="Roux C."/>
            <person name="Martin F.M."/>
            <person name="Corradi N."/>
        </authorList>
    </citation>
    <scope>NUCLEOTIDE SEQUENCE [LARGE SCALE GENOMIC DNA]</scope>
    <source>
        <strain evidence="2 3">C2</strain>
    </source>
</reference>
<comment type="caution">
    <text evidence="2">The sequence shown here is derived from an EMBL/GenBank/DDBJ whole genome shotgun (WGS) entry which is preliminary data.</text>
</comment>
<dbReference type="EMBL" id="LLXL01000388">
    <property type="protein sequence ID" value="PKK73196.1"/>
    <property type="molecule type" value="Genomic_DNA"/>
</dbReference>
<dbReference type="VEuPathDB" id="FungiDB:FUN_021927"/>
<feature type="region of interest" description="Disordered" evidence="1">
    <location>
        <begin position="24"/>
        <end position="65"/>
    </location>
</feature>
<evidence type="ECO:0000313" key="3">
    <source>
        <dbReference type="Proteomes" id="UP000233469"/>
    </source>
</evidence>
<evidence type="ECO:0000313" key="2">
    <source>
        <dbReference type="EMBL" id="PKK73196.1"/>
    </source>
</evidence>
<reference evidence="2 3" key="1">
    <citation type="submission" date="2016-04" db="EMBL/GenBank/DDBJ databases">
        <title>Genome analyses suggest a sexual origin of heterokaryosis in a supposedly ancient asexual fungus.</title>
        <authorList>
            <person name="Ropars J."/>
            <person name="Sedzielewska K."/>
            <person name="Noel J."/>
            <person name="Charron P."/>
            <person name="Farinelli L."/>
            <person name="Marton T."/>
            <person name="Kruger M."/>
            <person name="Pelin A."/>
            <person name="Brachmann A."/>
            <person name="Corradi N."/>
        </authorList>
    </citation>
    <scope>NUCLEOTIDE SEQUENCE [LARGE SCALE GENOMIC DNA]</scope>
    <source>
        <strain evidence="2 3">C2</strain>
    </source>
</reference>
<dbReference type="AlphaFoldDB" id="A0A2N1NH36"/>
<gene>
    <name evidence="2" type="ORF">RhiirC2_864589</name>
</gene>
<dbReference type="VEuPathDB" id="FungiDB:RhiirFUN_014023"/>
<sequence length="227" mass="25603">MSTTPDLESMQKEINDLKRQNKLLKQKNSDKMMVQSKKSLDSIHQKKPSTELPSIAKPIGKPSTESPSIAKPIVNYVNIPVVLNLSKEIFNGYKFKTNNPKFPETAGDWAIKELFRRSINNKRAHQKRRQKKTEVFSKKNREVIAVTSGKTAKNLTNNKSDNDDNYESNCGSNSSISVEDNDREGNSTTEILSEVAISGNKSKNERKKSGRISSKPRKDYNENNKAS</sequence>